<keyword evidence="1" id="KW-0472">Membrane</keyword>
<organism evidence="2 3">
    <name type="scientific">Vibrio quintilis</name>
    <dbReference type="NCBI Taxonomy" id="1117707"/>
    <lineage>
        <taxon>Bacteria</taxon>
        <taxon>Pseudomonadati</taxon>
        <taxon>Pseudomonadota</taxon>
        <taxon>Gammaproteobacteria</taxon>
        <taxon>Vibrionales</taxon>
        <taxon>Vibrionaceae</taxon>
        <taxon>Vibrio</taxon>
    </lineage>
</organism>
<keyword evidence="1" id="KW-0812">Transmembrane</keyword>
<keyword evidence="1" id="KW-1133">Transmembrane helix</keyword>
<feature type="transmembrane region" description="Helical" evidence="1">
    <location>
        <begin position="81"/>
        <end position="97"/>
    </location>
</feature>
<dbReference type="STRING" id="1117707.VQ7734_03097"/>
<gene>
    <name evidence="2" type="ORF">VQ7734_03097</name>
</gene>
<keyword evidence="3" id="KW-1185">Reference proteome</keyword>
<dbReference type="OrthoDB" id="9835795at2"/>
<reference evidence="3" key="1">
    <citation type="submission" date="2016-12" db="EMBL/GenBank/DDBJ databases">
        <authorList>
            <person name="Rodrigo-Torres L."/>
            <person name="Arahal R.D."/>
            <person name="Lucena T."/>
        </authorList>
    </citation>
    <scope>NUCLEOTIDE SEQUENCE [LARGE SCALE GENOMIC DNA]</scope>
</reference>
<sequence length="98" mass="11361">MRPLIRFIAHLVFFIGLSLLVLFPRHQYEWTPGMEPSVSVSYDDVITIHSILFMLMVLGVMIISQLGLIAMSTNSKERKRSLIFIVASIVVWFLWYSE</sequence>
<protein>
    <submittedName>
        <fullName evidence="2">Uncharacterized protein</fullName>
    </submittedName>
</protein>
<dbReference type="EMBL" id="FRFG01000037">
    <property type="protein sequence ID" value="SHO57328.1"/>
    <property type="molecule type" value="Genomic_DNA"/>
</dbReference>
<evidence type="ECO:0000256" key="1">
    <source>
        <dbReference type="SAM" id="Phobius"/>
    </source>
</evidence>
<accession>A0A1M7YXI4</accession>
<name>A0A1M7YXI4_9VIBR</name>
<evidence type="ECO:0000313" key="3">
    <source>
        <dbReference type="Proteomes" id="UP000184600"/>
    </source>
</evidence>
<proteinExistence type="predicted"/>
<feature type="transmembrane region" description="Helical" evidence="1">
    <location>
        <begin position="7"/>
        <end position="26"/>
    </location>
</feature>
<dbReference type="RefSeq" id="WP_073584139.1">
    <property type="nucleotide sequence ID" value="NZ_AP024898.1"/>
</dbReference>
<evidence type="ECO:0000313" key="2">
    <source>
        <dbReference type="EMBL" id="SHO57328.1"/>
    </source>
</evidence>
<dbReference type="Proteomes" id="UP000184600">
    <property type="component" value="Unassembled WGS sequence"/>
</dbReference>
<feature type="transmembrane region" description="Helical" evidence="1">
    <location>
        <begin position="46"/>
        <end position="69"/>
    </location>
</feature>
<dbReference type="AlphaFoldDB" id="A0A1M7YXI4"/>